<dbReference type="InterPro" id="IPR008278">
    <property type="entry name" value="4-PPantetheinyl_Trfase_dom"/>
</dbReference>
<evidence type="ECO:0000256" key="5">
    <source>
        <dbReference type="ARBA" id="ARBA00022842"/>
    </source>
</evidence>
<keyword evidence="5" id="KW-0460">Magnesium</keyword>
<dbReference type="Pfam" id="PF01648">
    <property type="entry name" value="ACPS"/>
    <property type="match status" value="1"/>
</dbReference>
<evidence type="ECO:0000256" key="4">
    <source>
        <dbReference type="ARBA" id="ARBA00022723"/>
    </source>
</evidence>
<protein>
    <submittedName>
        <fullName evidence="9">4'-phosphopantetheinyl transferase superfamily protein</fullName>
    </submittedName>
</protein>
<dbReference type="NCBIfam" id="TIGR00556">
    <property type="entry name" value="pantethn_trn"/>
    <property type="match status" value="1"/>
</dbReference>
<name>A0A4Y7WLN6_9BACI</name>
<dbReference type="EMBL" id="SNUX01000002">
    <property type="protein sequence ID" value="TES49400.1"/>
    <property type="molecule type" value="Genomic_DNA"/>
</dbReference>
<dbReference type="GO" id="GO:0000287">
    <property type="term" value="F:magnesium ion binding"/>
    <property type="evidence" value="ECO:0007669"/>
    <property type="project" value="InterPro"/>
</dbReference>
<keyword evidence="6" id="KW-0045">Antibiotic biosynthesis</keyword>
<sequence length="235" mass="27199">MLVQGYAFYLSEPTDTSEFDALLPFVSIHRQELINRLRYQNDKIRSLVGDALTRLAIIKEIGLQNRDINFHYLKDQKPTLVHNASFHFSVSHSGNWIICCTDSQPIGVDIEKIQRTDLSSLSSRIYNNQEQATALTLSPSRQLAYFYERWTLKESLLKSTGFGLRYPLNQLQIESDDPNHAVLSSHFQNQRYFFVPYTLDKAYQLAICTLKQPFNDVFRIVSLKELHHTLACYSS</sequence>
<dbReference type="GO" id="GO:0006633">
    <property type="term" value="P:fatty acid biosynthetic process"/>
    <property type="evidence" value="ECO:0007669"/>
    <property type="project" value="InterPro"/>
</dbReference>
<dbReference type="InterPro" id="IPR004568">
    <property type="entry name" value="Ppantetheine-prot_Trfase_dom"/>
</dbReference>
<comment type="cofactor">
    <cofactor evidence="1">
        <name>Mg(2+)</name>
        <dbReference type="ChEBI" id="CHEBI:18420"/>
    </cofactor>
</comment>
<dbReference type="Pfam" id="PF22624">
    <property type="entry name" value="AASDHPPT_N"/>
    <property type="match status" value="1"/>
</dbReference>
<evidence type="ECO:0000259" key="8">
    <source>
        <dbReference type="Pfam" id="PF22624"/>
    </source>
</evidence>
<dbReference type="GO" id="GO:0019878">
    <property type="term" value="P:lysine biosynthetic process via aminoadipic acid"/>
    <property type="evidence" value="ECO:0007669"/>
    <property type="project" value="TreeGrafter"/>
</dbReference>
<dbReference type="InterPro" id="IPR055066">
    <property type="entry name" value="AASDHPPT_N"/>
</dbReference>
<dbReference type="InterPro" id="IPR037143">
    <property type="entry name" value="4-PPantetheinyl_Trfase_dom_sf"/>
</dbReference>
<dbReference type="GO" id="GO:0005829">
    <property type="term" value="C:cytosol"/>
    <property type="evidence" value="ECO:0007669"/>
    <property type="project" value="TreeGrafter"/>
</dbReference>
<evidence type="ECO:0000313" key="10">
    <source>
        <dbReference type="Proteomes" id="UP000298210"/>
    </source>
</evidence>
<organism evidence="9 10">
    <name type="scientific">Shouchella lehensis</name>
    <dbReference type="NCBI Taxonomy" id="300825"/>
    <lineage>
        <taxon>Bacteria</taxon>
        <taxon>Bacillati</taxon>
        <taxon>Bacillota</taxon>
        <taxon>Bacilli</taxon>
        <taxon>Bacillales</taxon>
        <taxon>Bacillaceae</taxon>
        <taxon>Shouchella</taxon>
    </lineage>
</organism>
<dbReference type="InterPro" id="IPR050559">
    <property type="entry name" value="P-Pant_transferase_sf"/>
</dbReference>
<evidence type="ECO:0000313" key="9">
    <source>
        <dbReference type="EMBL" id="TES49400.1"/>
    </source>
</evidence>
<dbReference type="Proteomes" id="UP000298210">
    <property type="component" value="Unassembled WGS sequence"/>
</dbReference>
<evidence type="ECO:0000259" key="7">
    <source>
        <dbReference type="Pfam" id="PF01648"/>
    </source>
</evidence>
<evidence type="ECO:0000256" key="1">
    <source>
        <dbReference type="ARBA" id="ARBA00001946"/>
    </source>
</evidence>
<keyword evidence="4" id="KW-0479">Metal-binding</keyword>
<dbReference type="AlphaFoldDB" id="A0A4Y7WLN6"/>
<dbReference type="PANTHER" id="PTHR12215">
    <property type="entry name" value="PHOSPHOPANTETHEINE TRANSFERASE"/>
    <property type="match status" value="1"/>
</dbReference>
<accession>A0A4Y7WLN6</accession>
<feature type="domain" description="4'-phosphopantetheinyl transferase N-terminal" evidence="8">
    <location>
        <begin position="16"/>
        <end position="101"/>
    </location>
</feature>
<keyword evidence="3 9" id="KW-0808">Transferase</keyword>
<gene>
    <name evidence="9" type="ORF">E2L03_07975</name>
</gene>
<dbReference type="GO" id="GO:0017000">
    <property type="term" value="P:antibiotic biosynthetic process"/>
    <property type="evidence" value="ECO:0007669"/>
    <property type="project" value="UniProtKB-KW"/>
</dbReference>
<comment type="similarity">
    <text evidence="2">Belongs to the P-Pant transferase superfamily. Gsp/Sfp/HetI/AcpT family.</text>
</comment>
<dbReference type="SUPFAM" id="SSF56214">
    <property type="entry name" value="4'-phosphopantetheinyl transferase"/>
    <property type="match status" value="2"/>
</dbReference>
<proteinExistence type="inferred from homology"/>
<evidence type="ECO:0000256" key="6">
    <source>
        <dbReference type="ARBA" id="ARBA00023194"/>
    </source>
</evidence>
<dbReference type="PANTHER" id="PTHR12215:SF10">
    <property type="entry name" value="L-AMINOADIPATE-SEMIALDEHYDE DEHYDROGENASE-PHOSPHOPANTETHEINYL TRANSFERASE"/>
    <property type="match status" value="1"/>
</dbReference>
<dbReference type="GO" id="GO:0008897">
    <property type="term" value="F:holo-[acyl-carrier-protein] synthase activity"/>
    <property type="evidence" value="ECO:0007669"/>
    <property type="project" value="InterPro"/>
</dbReference>
<dbReference type="Gene3D" id="3.90.470.20">
    <property type="entry name" value="4'-phosphopantetheinyl transferase domain"/>
    <property type="match status" value="2"/>
</dbReference>
<reference evidence="9 10" key="1">
    <citation type="submission" date="2019-03" db="EMBL/GenBank/DDBJ databases">
        <authorList>
            <person name="Liu G."/>
        </authorList>
    </citation>
    <scope>NUCLEOTIDE SEQUENCE [LARGE SCALE GENOMIC DNA]</scope>
    <source>
        <strain evidence="9 10">DSM 19099</strain>
    </source>
</reference>
<comment type="caution">
    <text evidence="9">The sequence shown here is derived from an EMBL/GenBank/DDBJ whole genome shotgun (WGS) entry which is preliminary data.</text>
</comment>
<evidence type="ECO:0000256" key="2">
    <source>
        <dbReference type="ARBA" id="ARBA00010990"/>
    </source>
</evidence>
<feature type="domain" description="4'-phosphopantetheinyl transferase" evidence="7">
    <location>
        <begin position="105"/>
        <end position="208"/>
    </location>
</feature>
<evidence type="ECO:0000256" key="3">
    <source>
        <dbReference type="ARBA" id="ARBA00022679"/>
    </source>
</evidence>